<feature type="transmembrane region" description="Helical" evidence="2">
    <location>
        <begin position="536"/>
        <end position="555"/>
    </location>
</feature>
<organism evidence="5">
    <name type="scientific">bioreactor metagenome</name>
    <dbReference type="NCBI Taxonomy" id="1076179"/>
    <lineage>
        <taxon>unclassified sequences</taxon>
        <taxon>metagenomes</taxon>
        <taxon>ecological metagenomes</taxon>
    </lineage>
</organism>
<feature type="transmembrane region" description="Helical" evidence="2">
    <location>
        <begin position="915"/>
        <end position="947"/>
    </location>
</feature>
<feature type="transmembrane region" description="Helical" evidence="2">
    <location>
        <begin position="265"/>
        <end position="284"/>
    </location>
</feature>
<feature type="transmembrane region" description="Helical" evidence="2">
    <location>
        <begin position="606"/>
        <end position="628"/>
    </location>
</feature>
<dbReference type="Pfam" id="PF13231">
    <property type="entry name" value="PMT_2"/>
    <property type="match status" value="1"/>
</dbReference>
<feature type="transmembrane region" description="Helical" evidence="2">
    <location>
        <begin position="733"/>
        <end position="751"/>
    </location>
</feature>
<keyword evidence="2" id="KW-0472">Membrane</keyword>
<evidence type="ECO:0000259" key="4">
    <source>
        <dbReference type="Pfam" id="PF16192"/>
    </source>
</evidence>
<feature type="transmembrane region" description="Helical" evidence="2">
    <location>
        <begin position="226"/>
        <end position="245"/>
    </location>
</feature>
<feature type="transmembrane region" description="Helical" evidence="2">
    <location>
        <begin position="1231"/>
        <end position="1250"/>
    </location>
</feature>
<feature type="transmembrane region" description="Helical" evidence="2">
    <location>
        <begin position="399"/>
        <end position="415"/>
    </location>
</feature>
<dbReference type="InterPro" id="IPR032421">
    <property type="entry name" value="PMT_4TMC"/>
</dbReference>
<feature type="domain" description="Glycosyltransferase RgtA/B/C/D-like" evidence="3">
    <location>
        <begin position="908"/>
        <end position="1051"/>
    </location>
</feature>
<dbReference type="InterPro" id="IPR027005">
    <property type="entry name" value="PMT-like"/>
</dbReference>
<feature type="transmembrane region" description="Helical" evidence="2">
    <location>
        <begin position="586"/>
        <end position="601"/>
    </location>
</feature>
<feature type="transmembrane region" description="Helical" evidence="2">
    <location>
        <begin position="465"/>
        <end position="483"/>
    </location>
</feature>
<evidence type="ECO:0000256" key="2">
    <source>
        <dbReference type="SAM" id="Phobius"/>
    </source>
</evidence>
<feature type="transmembrane region" description="Helical" evidence="2">
    <location>
        <begin position="562"/>
        <end position="580"/>
    </location>
</feature>
<feature type="region of interest" description="Disordered" evidence="1">
    <location>
        <begin position="677"/>
        <end position="710"/>
    </location>
</feature>
<feature type="transmembrane region" description="Helical" evidence="2">
    <location>
        <begin position="435"/>
        <end position="453"/>
    </location>
</feature>
<feature type="transmembrane region" description="Helical" evidence="2">
    <location>
        <begin position="1035"/>
        <end position="1054"/>
    </location>
</feature>
<dbReference type="PANTHER" id="PTHR10050">
    <property type="entry name" value="DOLICHYL-PHOSPHATE-MANNOSE--PROTEIN MANNOSYLTRANSFERASE"/>
    <property type="match status" value="1"/>
</dbReference>
<dbReference type="Gene3D" id="2.60.120.260">
    <property type="entry name" value="Galactose-binding domain-like"/>
    <property type="match status" value="1"/>
</dbReference>
<dbReference type="EMBL" id="VSSQ01002621">
    <property type="protein sequence ID" value="MPM16489.1"/>
    <property type="molecule type" value="Genomic_DNA"/>
</dbReference>
<feature type="transmembrane region" description="Helical" evidence="2">
    <location>
        <begin position="375"/>
        <end position="392"/>
    </location>
</feature>
<keyword evidence="2" id="KW-0812">Transmembrane</keyword>
<feature type="transmembrane region" description="Helical" evidence="2">
    <location>
        <begin position="1074"/>
        <end position="1099"/>
    </location>
</feature>
<dbReference type="InterPro" id="IPR038731">
    <property type="entry name" value="RgtA/B/C-like"/>
</dbReference>
<feature type="transmembrane region" description="Helical" evidence="2">
    <location>
        <begin position="1262"/>
        <end position="1282"/>
    </location>
</feature>
<name>A0A644XK59_9ZZZZ</name>
<keyword evidence="2" id="KW-1133">Transmembrane helix</keyword>
<evidence type="ECO:0000313" key="5">
    <source>
        <dbReference type="EMBL" id="MPM16489.1"/>
    </source>
</evidence>
<gene>
    <name evidence="5" type="ORF">SDC9_62870</name>
</gene>
<evidence type="ECO:0000259" key="3">
    <source>
        <dbReference type="Pfam" id="PF13231"/>
    </source>
</evidence>
<sequence length="1307" mass="145130">MRKLLTILMLISLLLVPAAALAEGEDTLVGDELLYNGDFSVYSESAQLPAGWELSAYYNDSSSVLAATQTDDTGDLVISIENLTANDARVSQVVSVQPNTIYKFTAEIRTTGVQYGTGASLSIDNYAIDGTYCYSENLFGSDVWRTVSLYFKTGPEQTSVNTALRLGGYGTTATGQAEYKNISLKECESTSADVVNLLTENGTISGSGGSAEQTASQETEAANSKLILALAVTAILALAYLWFYFSHARYDGRTLNRTERPKFALTLMLLGAFVLRMLLSIIFFGHPTDINCFMAWGNMVLDGTSNFYTSGAFTDYPPGYMYVCGALSWVCRTLGISYGSTGMALLFKLPSTAADLIGTWLLYKVAKQYGASETVSLIVAGLFAFCPVLAFVSGAWGQIDSILSLLLVVVILLMQKDKRILAGAVYGLAILLKPQALMLGPLLAVAFIVYIIDAKEKWAKRLIETVLAVLAAFAVLIALSLPFKGTQNWYWLAVKYATTASSYNYMSIEAFNLGSLLGGNWKSADTLVLGLVPFKTVGMVGIALSTVFSAVLYVFGRKRGAGALFLSGAVGAILIFCLGHYMHERYMLPALMLLLAAYAFFRDRRLLIAFGGISITAFLNVTCAMYVVNHQAARGALYNGITIFGSAVMLLSAAYLCYVAVAILLCGRSPEPLCTEQEELEELEETEEAEEAEEQGEDGEPKPPKPLKAAKPLEPILPLQSTDTKLRYTRRDIFYVLAITLVYGIVALTNLGSLHVPETFWQSDIAGESFTVQFPETEHIAYYSLYGNIDQDGTLLIQSNEGYEETFAQTYDDMFRWKRVSTDFTASSVTLTLYSGSLKLNEMAFFDDAGNLIPVTLVGASEDQAKLFDEQKYVDFTPTYYNGMYFDELYHGRTAYENLHNLTPYENSHPPLGKLFIMLGVWVFGMVPFGWRVVGTLFGIGMLPVLYAFGKRLFKNSDYALTLTVLFAFDFMHFTQTRIATIDVYSVFFILLMYYYMYVYISMNFFIDGVKKTLKPLFLSGLFFGIGAACKWTSIYAGAGLAVLLFGSLIKRYIEYARAKAHGTEQEQAKTLDYWYYTVVTLLWCCLFFLVIPFAIYFASYTPYFIYEAGQSGGTYGLKGMFNTFTNYQSFMYNYHANLHATHPYQSSWYSWPFTVKPMWYFYNTYLNGDAISTLTASGNPAVWWVSSIGAVALLALRLTKRIKPDRAMQIFFVGVLANYLPWVLVTRCTFIYHFFATVPFILMATVYALQKLEEKYADAKFLKWVWIGFVVLFFVILYPGLSGLAVSPKWASFIANLPGGKLMYGA</sequence>
<protein>
    <recommendedName>
        <fullName evidence="6">Dolichyl-phosphate-mannose--protein mannosyltransferase</fullName>
    </recommendedName>
</protein>
<accession>A0A644XK59</accession>
<evidence type="ECO:0008006" key="6">
    <source>
        <dbReference type="Google" id="ProtNLM"/>
    </source>
</evidence>
<feature type="transmembrane region" description="Helical" evidence="2">
    <location>
        <begin position="982"/>
        <end position="1001"/>
    </location>
</feature>
<feature type="transmembrane region" description="Helical" evidence="2">
    <location>
        <begin position="640"/>
        <end position="665"/>
    </location>
</feature>
<evidence type="ECO:0000256" key="1">
    <source>
        <dbReference type="SAM" id="MobiDB-lite"/>
    </source>
</evidence>
<feature type="transmembrane region" description="Helical" evidence="2">
    <location>
        <begin position="1182"/>
        <end position="1200"/>
    </location>
</feature>
<feature type="compositionally biased region" description="Acidic residues" evidence="1">
    <location>
        <begin position="677"/>
        <end position="698"/>
    </location>
</feature>
<comment type="caution">
    <text evidence="5">The sequence shown here is derived from an EMBL/GenBank/DDBJ whole genome shotgun (WGS) entry which is preliminary data.</text>
</comment>
<feature type="domain" description="Protein O-mannosyl-transferase C-terminal four TM" evidence="4">
    <location>
        <begin position="1122"/>
        <end position="1280"/>
    </location>
</feature>
<reference evidence="5" key="1">
    <citation type="submission" date="2019-08" db="EMBL/GenBank/DDBJ databases">
        <authorList>
            <person name="Kucharzyk K."/>
            <person name="Murdoch R.W."/>
            <person name="Higgins S."/>
            <person name="Loffler F."/>
        </authorList>
    </citation>
    <scope>NUCLEOTIDE SEQUENCE</scope>
</reference>
<dbReference type="Pfam" id="PF16192">
    <property type="entry name" value="PMT_4TMC"/>
    <property type="match status" value="1"/>
</dbReference>
<proteinExistence type="predicted"/>